<name>A0ABQ4J295_9ACTN</name>
<evidence type="ECO:0008006" key="4">
    <source>
        <dbReference type="Google" id="ProtNLM"/>
    </source>
</evidence>
<comment type="caution">
    <text evidence="2">The sequence shown here is derived from an EMBL/GenBank/DDBJ whole genome shotgun (WGS) entry which is preliminary data.</text>
</comment>
<reference evidence="2 3" key="1">
    <citation type="submission" date="2021-01" db="EMBL/GenBank/DDBJ databases">
        <title>Whole genome shotgun sequence of Verrucosispora lutea NBRC 106530.</title>
        <authorList>
            <person name="Komaki H."/>
            <person name="Tamura T."/>
        </authorList>
    </citation>
    <scope>NUCLEOTIDE SEQUENCE [LARGE SCALE GENOMIC DNA]</scope>
    <source>
        <strain evidence="2 3">NBRC 106530</strain>
    </source>
</reference>
<protein>
    <recommendedName>
        <fullName evidence="4">DUF1918 domain-containing protein</fullName>
    </recommendedName>
</protein>
<keyword evidence="3" id="KW-1185">Reference proteome</keyword>
<evidence type="ECO:0000256" key="1">
    <source>
        <dbReference type="SAM" id="MobiDB-lite"/>
    </source>
</evidence>
<dbReference type="EMBL" id="BOPB01000032">
    <property type="protein sequence ID" value="GIJ24313.1"/>
    <property type="molecule type" value="Genomic_DNA"/>
</dbReference>
<sequence length="100" mass="10881">MDACRPGAAFASQGRDRGSSVSRTGLTVGDVIRVPEGGHLPGVGELKLYVAEIVSRTVGAGHVWVEVHGHEVKEDRTLRIRRRYARIRADLAEVLPARGR</sequence>
<feature type="region of interest" description="Disordered" evidence="1">
    <location>
        <begin position="1"/>
        <end position="23"/>
    </location>
</feature>
<gene>
    <name evidence="2" type="ORF">Vlu01_49370</name>
</gene>
<evidence type="ECO:0000313" key="2">
    <source>
        <dbReference type="EMBL" id="GIJ24313.1"/>
    </source>
</evidence>
<proteinExistence type="predicted"/>
<dbReference type="Proteomes" id="UP000643165">
    <property type="component" value="Unassembled WGS sequence"/>
</dbReference>
<organism evidence="2 3">
    <name type="scientific">Micromonospora lutea</name>
    <dbReference type="NCBI Taxonomy" id="419825"/>
    <lineage>
        <taxon>Bacteria</taxon>
        <taxon>Bacillati</taxon>
        <taxon>Actinomycetota</taxon>
        <taxon>Actinomycetes</taxon>
        <taxon>Micromonosporales</taxon>
        <taxon>Micromonosporaceae</taxon>
        <taxon>Micromonospora</taxon>
    </lineage>
</organism>
<evidence type="ECO:0000313" key="3">
    <source>
        <dbReference type="Proteomes" id="UP000643165"/>
    </source>
</evidence>
<accession>A0ABQ4J295</accession>